<organism evidence="1 2">
    <name type="scientific">Dallia pectoralis</name>
    <name type="common">Alaska blackfish</name>
    <dbReference type="NCBI Taxonomy" id="75939"/>
    <lineage>
        <taxon>Eukaryota</taxon>
        <taxon>Metazoa</taxon>
        <taxon>Chordata</taxon>
        <taxon>Craniata</taxon>
        <taxon>Vertebrata</taxon>
        <taxon>Euteleostomi</taxon>
        <taxon>Actinopterygii</taxon>
        <taxon>Neopterygii</taxon>
        <taxon>Teleostei</taxon>
        <taxon>Protacanthopterygii</taxon>
        <taxon>Esociformes</taxon>
        <taxon>Umbridae</taxon>
        <taxon>Dallia</taxon>
    </lineage>
</organism>
<dbReference type="Proteomes" id="UP001157502">
    <property type="component" value="Chromosome 30"/>
</dbReference>
<protein>
    <submittedName>
        <fullName evidence="1">Uncharacterized protein</fullName>
    </submittedName>
</protein>
<gene>
    <name evidence="1" type="ORF">DPEC_G00316100</name>
</gene>
<comment type="caution">
    <text evidence="1">The sequence shown here is derived from an EMBL/GenBank/DDBJ whole genome shotgun (WGS) entry which is preliminary data.</text>
</comment>
<accession>A0ACC2FCL9</accession>
<evidence type="ECO:0000313" key="2">
    <source>
        <dbReference type="Proteomes" id="UP001157502"/>
    </source>
</evidence>
<reference evidence="1" key="1">
    <citation type="submission" date="2021-05" db="EMBL/GenBank/DDBJ databases">
        <authorList>
            <person name="Pan Q."/>
            <person name="Jouanno E."/>
            <person name="Zahm M."/>
            <person name="Klopp C."/>
            <person name="Cabau C."/>
            <person name="Louis A."/>
            <person name="Berthelot C."/>
            <person name="Parey E."/>
            <person name="Roest Crollius H."/>
            <person name="Montfort J."/>
            <person name="Robinson-Rechavi M."/>
            <person name="Bouchez O."/>
            <person name="Lampietro C."/>
            <person name="Lopez Roques C."/>
            <person name="Donnadieu C."/>
            <person name="Postlethwait J."/>
            <person name="Bobe J."/>
            <person name="Dillon D."/>
            <person name="Chandos A."/>
            <person name="von Hippel F."/>
            <person name="Guiguen Y."/>
        </authorList>
    </citation>
    <scope>NUCLEOTIDE SEQUENCE</scope>
    <source>
        <strain evidence="1">YG-Jan2019</strain>
    </source>
</reference>
<evidence type="ECO:0000313" key="1">
    <source>
        <dbReference type="EMBL" id="KAJ7989107.1"/>
    </source>
</evidence>
<sequence>MPSYSLSASWYTKPPQASTGFSSRHVSCYVVAIPGPDQAESINHHGTHMASELPGQDYWSLPTRPDSSHQPAQTPKRTAASGLSPLATTTLPDVVATRLDRTPPQWQDLVAQISTTPGKTEVLQHYLRTKPGVSGGFRRPVRIP</sequence>
<keyword evidence="2" id="KW-1185">Reference proteome</keyword>
<proteinExistence type="predicted"/>
<dbReference type="EMBL" id="CM055757">
    <property type="protein sequence ID" value="KAJ7989107.1"/>
    <property type="molecule type" value="Genomic_DNA"/>
</dbReference>
<name>A0ACC2FCL9_DALPE</name>